<comment type="similarity">
    <text evidence="2">Belongs to the cytochrome P450 family.</text>
</comment>
<evidence type="ECO:0000256" key="6">
    <source>
        <dbReference type="ARBA" id="ARBA00023004"/>
    </source>
</evidence>
<sequence length="121" mass="13782">MGNKVLTEIDVANLPYLRAVVNETLRLHPPSPLLPWARLLTSDIQLSNGMTVLANTIAMVNMWAVTHDPNIWEEPLVFKLERFLKSEGGADVDIRGWDLRLAPFRAGRRIFPLARPCYLYI</sequence>
<evidence type="ECO:0000256" key="1">
    <source>
        <dbReference type="ARBA" id="ARBA00001971"/>
    </source>
</evidence>
<proteinExistence type="inferred from homology"/>
<dbReference type="GO" id="GO:0020037">
    <property type="term" value="F:heme binding"/>
    <property type="evidence" value="ECO:0007669"/>
    <property type="project" value="InterPro"/>
</dbReference>
<dbReference type="OrthoDB" id="3934656at2759"/>
<dbReference type="PRINTS" id="PR00463">
    <property type="entry name" value="EP450I"/>
</dbReference>
<name>A0A314YA17_PRUYE</name>
<keyword evidence="4" id="KW-0479">Metal-binding</keyword>
<dbReference type="InterPro" id="IPR001128">
    <property type="entry name" value="Cyt_P450"/>
</dbReference>
<dbReference type="STRING" id="2094558.A0A314YA17"/>
<dbReference type="InterPro" id="IPR036396">
    <property type="entry name" value="Cyt_P450_sf"/>
</dbReference>
<dbReference type="GO" id="GO:0005506">
    <property type="term" value="F:iron ion binding"/>
    <property type="evidence" value="ECO:0007669"/>
    <property type="project" value="InterPro"/>
</dbReference>
<evidence type="ECO:0000256" key="3">
    <source>
        <dbReference type="ARBA" id="ARBA00022617"/>
    </source>
</evidence>
<dbReference type="InterPro" id="IPR002401">
    <property type="entry name" value="Cyt_P450_E_grp-I"/>
</dbReference>
<gene>
    <name evidence="8" type="ORF">Pyn_40024</name>
</gene>
<dbReference type="Gene3D" id="1.10.630.10">
    <property type="entry name" value="Cytochrome P450"/>
    <property type="match status" value="1"/>
</dbReference>
<keyword evidence="5" id="KW-0560">Oxidoreductase</keyword>
<keyword evidence="6" id="KW-0408">Iron</keyword>
<dbReference type="Proteomes" id="UP000250321">
    <property type="component" value="Unassembled WGS sequence"/>
</dbReference>
<evidence type="ECO:0000313" key="9">
    <source>
        <dbReference type="Proteomes" id="UP000250321"/>
    </source>
</evidence>
<dbReference type="GO" id="GO:0016705">
    <property type="term" value="F:oxidoreductase activity, acting on paired donors, with incorporation or reduction of molecular oxygen"/>
    <property type="evidence" value="ECO:0007669"/>
    <property type="project" value="InterPro"/>
</dbReference>
<dbReference type="Pfam" id="PF00067">
    <property type="entry name" value="p450"/>
    <property type="match status" value="1"/>
</dbReference>
<dbReference type="PANTHER" id="PTHR47946">
    <property type="entry name" value="CYTOCHROME P450 78A7-RELATED"/>
    <property type="match status" value="1"/>
</dbReference>
<organism evidence="8 9">
    <name type="scientific">Prunus yedoensis var. nudiflora</name>
    <dbReference type="NCBI Taxonomy" id="2094558"/>
    <lineage>
        <taxon>Eukaryota</taxon>
        <taxon>Viridiplantae</taxon>
        <taxon>Streptophyta</taxon>
        <taxon>Embryophyta</taxon>
        <taxon>Tracheophyta</taxon>
        <taxon>Spermatophyta</taxon>
        <taxon>Magnoliopsida</taxon>
        <taxon>eudicotyledons</taxon>
        <taxon>Gunneridae</taxon>
        <taxon>Pentapetalae</taxon>
        <taxon>rosids</taxon>
        <taxon>fabids</taxon>
        <taxon>Rosales</taxon>
        <taxon>Rosaceae</taxon>
        <taxon>Amygdaloideae</taxon>
        <taxon>Amygdaleae</taxon>
        <taxon>Prunus</taxon>
    </lineage>
</organism>
<keyword evidence="7" id="KW-0503">Monooxygenase</keyword>
<keyword evidence="3" id="KW-0349">Heme</keyword>
<evidence type="ECO:0000256" key="7">
    <source>
        <dbReference type="ARBA" id="ARBA00023033"/>
    </source>
</evidence>
<evidence type="ECO:0000256" key="4">
    <source>
        <dbReference type="ARBA" id="ARBA00022723"/>
    </source>
</evidence>
<comment type="caution">
    <text evidence="8">The sequence shown here is derived from an EMBL/GenBank/DDBJ whole genome shotgun (WGS) entry which is preliminary data.</text>
</comment>
<dbReference type="EMBL" id="PJQY01001407">
    <property type="protein sequence ID" value="PQQ02787.1"/>
    <property type="molecule type" value="Genomic_DNA"/>
</dbReference>
<dbReference type="InterPro" id="IPR051996">
    <property type="entry name" value="Cytochrome_P450_78A"/>
</dbReference>
<keyword evidence="9" id="KW-1185">Reference proteome</keyword>
<evidence type="ECO:0000256" key="5">
    <source>
        <dbReference type="ARBA" id="ARBA00023002"/>
    </source>
</evidence>
<dbReference type="GO" id="GO:0004497">
    <property type="term" value="F:monooxygenase activity"/>
    <property type="evidence" value="ECO:0007669"/>
    <property type="project" value="UniProtKB-KW"/>
</dbReference>
<dbReference type="SUPFAM" id="SSF48264">
    <property type="entry name" value="Cytochrome P450"/>
    <property type="match status" value="1"/>
</dbReference>
<comment type="cofactor">
    <cofactor evidence="1">
        <name>heme</name>
        <dbReference type="ChEBI" id="CHEBI:30413"/>
    </cofactor>
</comment>
<protein>
    <submittedName>
        <fullName evidence="8">Cytochrome P450 78A7</fullName>
    </submittedName>
</protein>
<dbReference type="AlphaFoldDB" id="A0A314YA17"/>
<evidence type="ECO:0000313" key="8">
    <source>
        <dbReference type="EMBL" id="PQQ02787.1"/>
    </source>
</evidence>
<dbReference type="PANTHER" id="PTHR47946:SF4">
    <property type="entry name" value="CYTOCHROME P450 FAMILY 78 PROTEIN"/>
    <property type="match status" value="1"/>
</dbReference>
<reference evidence="8 9" key="1">
    <citation type="submission" date="2018-02" db="EMBL/GenBank/DDBJ databases">
        <title>Draft genome of wild Prunus yedoensis var. nudiflora.</title>
        <authorList>
            <person name="Baek S."/>
            <person name="Kim J.-H."/>
            <person name="Choi K."/>
            <person name="Kim G.-B."/>
            <person name="Cho A."/>
            <person name="Jang H."/>
            <person name="Shin C.-H."/>
            <person name="Yu H.-J."/>
            <person name="Mun J.-H."/>
        </authorList>
    </citation>
    <scope>NUCLEOTIDE SEQUENCE [LARGE SCALE GENOMIC DNA]</scope>
    <source>
        <strain evidence="9">cv. Jeju island</strain>
        <tissue evidence="8">Leaf</tissue>
    </source>
</reference>
<accession>A0A314YA17</accession>
<evidence type="ECO:0000256" key="2">
    <source>
        <dbReference type="ARBA" id="ARBA00010617"/>
    </source>
</evidence>